<dbReference type="SUPFAM" id="SSF53335">
    <property type="entry name" value="S-adenosyl-L-methionine-dependent methyltransferases"/>
    <property type="match status" value="1"/>
</dbReference>
<keyword evidence="2 8" id="KW-0489">Methyltransferase</keyword>
<comment type="caution">
    <text evidence="8">The sequence shown here is derived from an EMBL/GenBank/DDBJ whole genome shotgun (WGS) entry which is preliminary data.</text>
</comment>
<dbReference type="InterPro" id="IPR029063">
    <property type="entry name" value="SAM-dependent_MTases_sf"/>
</dbReference>
<evidence type="ECO:0000313" key="8">
    <source>
        <dbReference type="EMBL" id="MPM90030.1"/>
    </source>
</evidence>
<dbReference type="HAMAP" id="MF_02126">
    <property type="entry name" value="RF_methyltr_PrmC"/>
    <property type="match status" value="1"/>
</dbReference>
<dbReference type="PROSITE" id="PS00092">
    <property type="entry name" value="N6_MTASE"/>
    <property type="match status" value="1"/>
</dbReference>
<dbReference type="NCBIfam" id="TIGR03534">
    <property type="entry name" value="RF_mod_PrmC"/>
    <property type="match status" value="1"/>
</dbReference>
<gene>
    <name evidence="8" type="primary">prmC_45</name>
    <name evidence="8" type="ORF">SDC9_137146</name>
</gene>
<dbReference type="GO" id="GO:0003676">
    <property type="term" value="F:nucleic acid binding"/>
    <property type="evidence" value="ECO:0007669"/>
    <property type="project" value="InterPro"/>
</dbReference>
<evidence type="ECO:0000256" key="2">
    <source>
        <dbReference type="ARBA" id="ARBA00022603"/>
    </source>
</evidence>
<dbReference type="EC" id="2.1.1.297" evidence="1"/>
<dbReference type="Gene3D" id="1.10.8.10">
    <property type="entry name" value="DNA helicase RuvA subunit, C-terminal domain"/>
    <property type="match status" value="1"/>
</dbReference>
<dbReference type="GO" id="GO:0102559">
    <property type="term" value="F:peptide chain release factor N(5)-glutamine methyltransferase activity"/>
    <property type="evidence" value="ECO:0007669"/>
    <property type="project" value="UniProtKB-EC"/>
</dbReference>
<comment type="catalytic activity">
    <reaction evidence="5">
        <text>L-glutaminyl-[peptide chain release factor] + S-adenosyl-L-methionine = N(5)-methyl-L-glutaminyl-[peptide chain release factor] + S-adenosyl-L-homocysteine + H(+)</text>
        <dbReference type="Rhea" id="RHEA:42896"/>
        <dbReference type="Rhea" id="RHEA-COMP:10271"/>
        <dbReference type="Rhea" id="RHEA-COMP:10272"/>
        <dbReference type="ChEBI" id="CHEBI:15378"/>
        <dbReference type="ChEBI" id="CHEBI:30011"/>
        <dbReference type="ChEBI" id="CHEBI:57856"/>
        <dbReference type="ChEBI" id="CHEBI:59789"/>
        <dbReference type="ChEBI" id="CHEBI:61891"/>
        <dbReference type="EC" id="2.1.1.297"/>
    </reaction>
</comment>
<dbReference type="InterPro" id="IPR040758">
    <property type="entry name" value="PrmC_N"/>
</dbReference>
<proteinExistence type="inferred from homology"/>
<dbReference type="EMBL" id="VSSQ01037363">
    <property type="protein sequence ID" value="MPM90030.1"/>
    <property type="molecule type" value="Genomic_DNA"/>
</dbReference>
<keyword evidence="3 8" id="KW-0808">Transferase</keyword>
<reference evidence="8" key="1">
    <citation type="submission" date="2019-08" db="EMBL/GenBank/DDBJ databases">
        <authorList>
            <person name="Kucharzyk K."/>
            <person name="Murdoch R.W."/>
            <person name="Higgins S."/>
            <person name="Loffler F."/>
        </authorList>
    </citation>
    <scope>NUCLEOTIDE SEQUENCE</scope>
</reference>
<feature type="domain" description="Release factor glutamine methyltransferase N-terminal" evidence="7">
    <location>
        <begin position="7"/>
        <end position="77"/>
    </location>
</feature>
<evidence type="ECO:0000256" key="5">
    <source>
        <dbReference type="ARBA" id="ARBA00048391"/>
    </source>
</evidence>
<protein>
    <recommendedName>
        <fullName evidence="1">peptide chain release factor N(5)-glutamine methyltransferase</fullName>
        <ecNumber evidence="1">2.1.1.297</ecNumber>
    </recommendedName>
</protein>
<dbReference type="AlphaFoldDB" id="A0A645DKQ8"/>
<evidence type="ECO:0000256" key="4">
    <source>
        <dbReference type="ARBA" id="ARBA00022691"/>
    </source>
</evidence>
<dbReference type="CDD" id="cd02440">
    <property type="entry name" value="AdoMet_MTases"/>
    <property type="match status" value="1"/>
</dbReference>
<evidence type="ECO:0000256" key="3">
    <source>
        <dbReference type="ARBA" id="ARBA00022679"/>
    </source>
</evidence>
<dbReference type="Gene3D" id="3.40.50.150">
    <property type="entry name" value="Vaccinia Virus protein VP39"/>
    <property type="match status" value="1"/>
</dbReference>
<dbReference type="NCBIfam" id="TIGR00536">
    <property type="entry name" value="hemK_fam"/>
    <property type="match status" value="1"/>
</dbReference>
<dbReference type="PANTHER" id="PTHR18895:SF74">
    <property type="entry name" value="MTRF1L RELEASE FACTOR GLUTAMINE METHYLTRANSFERASE"/>
    <property type="match status" value="1"/>
</dbReference>
<evidence type="ECO:0000259" key="6">
    <source>
        <dbReference type="Pfam" id="PF05175"/>
    </source>
</evidence>
<evidence type="ECO:0000259" key="7">
    <source>
        <dbReference type="Pfam" id="PF17827"/>
    </source>
</evidence>
<feature type="domain" description="Methyltransferase small" evidence="6">
    <location>
        <begin position="111"/>
        <end position="193"/>
    </location>
</feature>
<dbReference type="InterPro" id="IPR007848">
    <property type="entry name" value="Small_mtfrase_dom"/>
</dbReference>
<dbReference type="InterPro" id="IPR050320">
    <property type="entry name" value="N5-glutamine_MTase"/>
</dbReference>
<accession>A0A645DKQ8</accession>
<evidence type="ECO:0000256" key="1">
    <source>
        <dbReference type="ARBA" id="ARBA00012771"/>
    </source>
</evidence>
<name>A0A645DKQ8_9ZZZZ</name>
<organism evidence="8">
    <name type="scientific">bioreactor metagenome</name>
    <dbReference type="NCBI Taxonomy" id="1076179"/>
    <lineage>
        <taxon>unclassified sequences</taxon>
        <taxon>metagenomes</taxon>
        <taxon>ecological metagenomes</taxon>
    </lineage>
</organism>
<keyword evidence="4" id="KW-0949">S-adenosyl-L-methionine</keyword>
<dbReference type="InterPro" id="IPR019874">
    <property type="entry name" value="RF_methyltr_PrmC"/>
</dbReference>
<dbReference type="PANTHER" id="PTHR18895">
    <property type="entry name" value="HEMK METHYLTRANSFERASE"/>
    <property type="match status" value="1"/>
</dbReference>
<dbReference type="InterPro" id="IPR004556">
    <property type="entry name" value="HemK-like"/>
</dbReference>
<sequence length="273" mass="29838">MSISVSEAVREAKIMLEPVAQEEALQQAKILVSAIAGIETSALAIHSEMVLAPEQLSDLGEMLNRRVQGEPLQYILGEWAFMGLPFYVDARALIPRQDTELLAETAIRFIRERGYGSCLDLCTGTGCVGISIAKLAGIRVTCSDISRDALSLAKENAELNEAPVSFVASDLFDRIPDKFDLIVCNPPYLTLDDMQTMQKEVTFEPKLALYGGGDGLDVYRKIAWEYEKHLNEKGMLLLEIGSTQAESAAALFSARTSVLNDLGGNPRVIIVEP</sequence>
<dbReference type="Pfam" id="PF05175">
    <property type="entry name" value="MTS"/>
    <property type="match status" value="1"/>
</dbReference>
<dbReference type="InterPro" id="IPR002052">
    <property type="entry name" value="DNA_methylase_N6_adenine_CS"/>
</dbReference>
<dbReference type="GO" id="GO:0032259">
    <property type="term" value="P:methylation"/>
    <property type="evidence" value="ECO:0007669"/>
    <property type="project" value="UniProtKB-KW"/>
</dbReference>
<dbReference type="Pfam" id="PF17827">
    <property type="entry name" value="PrmC_N"/>
    <property type="match status" value="1"/>
</dbReference>